<dbReference type="PANTHER" id="PTHR31270:SF1">
    <property type="entry name" value="GLUTAMINYL-PEPTIDE CYCLOTRANSFERASE"/>
    <property type="match status" value="1"/>
</dbReference>
<dbReference type="Pfam" id="PF05096">
    <property type="entry name" value="Glu_cyclase_2"/>
    <property type="match status" value="1"/>
</dbReference>
<dbReference type="GO" id="GO:0016603">
    <property type="term" value="F:glutaminyl-peptide cyclotransferase activity"/>
    <property type="evidence" value="ECO:0007669"/>
    <property type="project" value="InterPro"/>
</dbReference>
<dbReference type="InterPro" id="IPR015943">
    <property type="entry name" value="WD40/YVTN_repeat-like_dom_sf"/>
</dbReference>
<gene>
    <name evidence="1" type="ORF">Poli38472_001377</name>
</gene>
<evidence type="ECO:0000313" key="1">
    <source>
        <dbReference type="EMBL" id="TMW69221.1"/>
    </source>
</evidence>
<dbReference type="PANTHER" id="PTHR31270">
    <property type="entry name" value="GLUTAMINYL-PEPTIDE CYCLOTRANSFERASE"/>
    <property type="match status" value="1"/>
</dbReference>
<organism evidence="1 2">
    <name type="scientific">Pythium oligandrum</name>
    <name type="common">Mycoparasitic fungus</name>
    <dbReference type="NCBI Taxonomy" id="41045"/>
    <lineage>
        <taxon>Eukaryota</taxon>
        <taxon>Sar</taxon>
        <taxon>Stramenopiles</taxon>
        <taxon>Oomycota</taxon>
        <taxon>Peronosporomycetes</taxon>
        <taxon>Pythiales</taxon>
        <taxon>Pythiaceae</taxon>
        <taxon>Pythium</taxon>
    </lineage>
</organism>
<dbReference type="Proteomes" id="UP000794436">
    <property type="component" value="Unassembled WGS sequence"/>
</dbReference>
<proteinExistence type="predicted"/>
<keyword evidence="2" id="KW-1185">Reference proteome</keyword>
<dbReference type="EMBL" id="SPLM01000001">
    <property type="protein sequence ID" value="TMW69221.1"/>
    <property type="molecule type" value="Genomic_DNA"/>
</dbReference>
<name>A0A8K1CV66_PYTOL</name>
<accession>A0A8K1CV66</accession>
<sequence length="299" mass="32782">MPRLLLGVSTLLLGLITLAGLFPAAFSSFWSEALAQRHILASPKTSQHDNVGVKAESPSIEVLAEYPHDPEAFTQGILVATLGKDKFFIESTGLNGKSTIRKVEIATGEVLTKYDLPSTFFGEGVTVGKDGELVMLTWQNKEGFVFDLVEDANALLFEKKRTFAYSTVTGEGWGIDSDGKHLIVSDGSATIMFWDAESMEEVRRVEVTYNGNPIKYLNELEYANGFIYANVWYQPVIVKIDPTTGLIVTVFDCSALIDKVGADVQQGAVLNGIAYDGDDDVFYLTGKLWKSVFKVRLVG</sequence>
<comment type="caution">
    <text evidence="1">The sequence shown here is derived from an EMBL/GenBank/DDBJ whole genome shotgun (WGS) entry which is preliminary data.</text>
</comment>
<protein>
    <recommendedName>
        <fullName evidence="3">Glutamine cyclotransferase</fullName>
    </recommendedName>
</protein>
<reference evidence="1" key="1">
    <citation type="submission" date="2019-03" db="EMBL/GenBank/DDBJ databases">
        <title>Long read genome sequence of the mycoparasitic Pythium oligandrum ATCC 38472 isolated from sugarbeet rhizosphere.</title>
        <authorList>
            <person name="Gaulin E."/>
        </authorList>
    </citation>
    <scope>NUCLEOTIDE SEQUENCE</scope>
    <source>
        <strain evidence="1">ATCC 38472_TT</strain>
    </source>
</reference>
<dbReference type="AlphaFoldDB" id="A0A8K1CV66"/>
<dbReference type="InterPro" id="IPR007788">
    <property type="entry name" value="QCT"/>
</dbReference>
<dbReference type="Gene3D" id="2.130.10.10">
    <property type="entry name" value="YVTN repeat-like/Quinoprotein amine dehydrogenase"/>
    <property type="match status" value="1"/>
</dbReference>
<dbReference type="SUPFAM" id="SSF63825">
    <property type="entry name" value="YWTD domain"/>
    <property type="match status" value="1"/>
</dbReference>
<dbReference type="OrthoDB" id="409395at2759"/>
<evidence type="ECO:0008006" key="3">
    <source>
        <dbReference type="Google" id="ProtNLM"/>
    </source>
</evidence>
<evidence type="ECO:0000313" key="2">
    <source>
        <dbReference type="Proteomes" id="UP000794436"/>
    </source>
</evidence>